<proteinExistence type="predicted"/>
<sequence length="719" mass="76225">MPSGSKQKWGYVLTFALLFILLSGASAVASHFKGGQITYRYMGSGQYDIFIKSYWDKAAVGNINLLYQGAPKLNTPSVTLSKTLLPDGQTIEHYQKQTVTWSQPGLYAISWRSCCRAVGSNFGNNENGLFAAVNFDPTVPSSSPQFYDFPIFNFSTDNRIQYNLNMEDADGHEQEYSLEVPYGVPGDPYKLMRESGFSITNDGTVSWERPLKGLWLVNVKLREKINGSFTGAYILRDFILNISSSANAAPAFEPVPAQTVKEGQTISFNIKAVDEDGQSVTLISSGSAYEKGASFTKSAQDNTANGTFTWTPAAGMLGKYNIQFIATDSDIIPLSSQMTVAVTVVSDICEVQASGAATTKPCTGLSNGKIELAGSNGTAPYAYSLNGGQTFQSASLFENLAAGNYTAVVKDATGCVSSEQQITLLEDPLPSVTFALPASTVCVGATAVRLSGGNPAGGSYSGTGVKDGVFNPAVAGTGTHTILYTYTNSSGCSSSATQFIVVNATPVANAGADKTTFYGYKDANCATLSATATGGSASYTYRWSTGATTQTLTVCPTATTTYTVTVTDASGCSSTDEVTVFVTDVRCGNKMDKVLVCHNGHEICIAPAAVKAHLAHGDVLGSCNGRTESPAVAAQAMSVFPNPMGAKAQLTLKLQEQDYVTLEILDMNGKVVKKLYQGTAAANKEQSFDIKRSIGNQQLYIARLTTSKGTQFIKIMLAN</sequence>
<dbReference type="EMBL" id="BAABHC010000001">
    <property type="protein sequence ID" value="GAA4423910.1"/>
    <property type="molecule type" value="Genomic_DNA"/>
</dbReference>
<dbReference type="InterPro" id="IPR013783">
    <property type="entry name" value="Ig-like_fold"/>
</dbReference>
<dbReference type="InterPro" id="IPR025667">
    <property type="entry name" value="SprB_repeat"/>
</dbReference>
<dbReference type="SUPFAM" id="SSF49313">
    <property type="entry name" value="Cadherin-like"/>
    <property type="match status" value="1"/>
</dbReference>
<dbReference type="Pfam" id="PF18962">
    <property type="entry name" value="Por_Secre_tail"/>
    <property type="match status" value="1"/>
</dbReference>
<dbReference type="Gene3D" id="2.60.40.10">
    <property type="entry name" value="Immunoglobulins"/>
    <property type="match status" value="1"/>
</dbReference>
<dbReference type="Pfam" id="PF13573">
    <property type="entry name" value="SprB"/>
    <property type="match status" value="2"/>
</dbReference>
<dbReference type="Proteomes" id="UP001500552">
    <property type="component" value="Unassembled WGS sequence"/>
</dbReference>
<gene>
    <name evidence="2" type="ORF">GCM10023188_03200</name>
</gene>
<dbReference type="Pfam" id="PF17963">
    <property type="entry name" value="Big_9"/>
    <property type="match status" value="1"/>
</dbReference>
<dbReference type="InterPro" id="IPR015919">
    <property type="entry name" value="Cadherin-like_sf"/>
</dbReference>
<protein>
    <recommendedName>
        <fullName evidence="1">Secretion system C-terminal sorting domain-containing protein</fullName>
    </recommendedName>
</protein>
<feature type="domain" description="Secretion system C-terminal sorting" evidence="1">
    <location>
        <begin position="639"/>
        <end position="715"/>
    </location>
</feature>
<accession>A0ABP8L813</accession>
<name>A0ABP8L813_9BACT</name>
<organism evidence="2 3">
    <name type="scientific">Pontibacter saemangeumensis</name>
    <dbReference type="NCBI Taxonomy" id="1084525"/>
    <lineage>
        <taxon>Bacteria</taxon>
        <taxon>Pseudomonadati</taxon>
        <taxon>Bacteroidota</taxon>
        <taxon>Cytophagia</taxon>
        <taxon>Cytophagales</taxon>
        <taxon>Hymenobacteraceae</taxon>
        <taxon>Pontibacter</taxon>
    </lineage>
</organism>
<comment type="caution">
    <text evidence="2">The sequence shown here is derived from an EMBL/GenBank/DDBJ whole genome shotgun (WGS) entry which is preliminary data.</text>
</comment>
<reference evidence="3" key="1">
    <citation type="journal article" date="2019" name="Int. J. Syst. Evol. Microbiol.">
        <title>The Global Catalogue of Microorganisms (GCM) 10K type strain sequencing project: providing services to taxonomists for standard genome sequencing and annotation.</title>
        <authorList>
            <consortium name="The Broad Institute Genomics Platform"/>
            <consortium name="The Broad Institute Genome Sequencing Center for Infectious Disease"/>
            <person name="Wu L."/>
            <person name="Ma J."/>
        </authorList>
    </citation>
    <scope>NUCLEOTIDE SEQUENCE [LARGE SCALE GENOMIC DNA]</scope>
    <source>
        <strain evidence="3">JCM 17926</strain>
    </source>
</reference>
<evidence type="ECO:0000313" key="3">
    <source>
        <dbReference type="Proteomes" id="UP001500552"/>
    </source>
</evidence>
<dbReference type="NCBIfam" id="TIGR04183">
    <property type="entry name" value="Por_Secre_tail"/>
    <property type="match status" value="1"/>
</dbReference>
<dbReference type="InterPro" id="IPR026444">
    <property type="entry name" value="Secre_tail"/>
</dbReference>
<keyword evidence="3" id="KW-1185">Reference proteome</keyword>
<evidence type="ECO:0000313" key="2">
    <source>
        <dbReference type="EMBL" id="GAA4423910.1"/>
    </source>
</evidence>
<evidence type="ECO:0000259" key="1">
    <source>
        <dbReference type="Pfam" id="PF18962"/>
    </source>
</evidence>